<reference evidence="9" key="1">
    <citation type="submission" date="2021-12" db="EMBL/GenBank/DDBJ databases">
        <authorList>
            <person name="King R."/>
        </authorList>
    </citation>
    <scope>NUCLEOTIDE SEQUENCE</scope>
</reference>
<accession>A0A9P0B846</accession>
<evidence type="ECO:0000259" key="8">
    <source>
        <dbReference type="Pfam" id="PF00999"/>
    </source>
</evidence>
<comment type="similarity">
    <text evidence="2">Belongs to the monovalent cation:proton antiporter 1 (CPA1) transporter (TC 2.A.36) family.</text>
</comment>
<dbReference type="PANTHER" id="PTHR31102:SF1">
    <property type="entry name" value="CATION_H+ EXCHANGER DOMAIN-CONTAINING PROTEIN"/>
    <property type="match status" value="1"/>
</dbReference>
<dbReference type="PANTHER" id="PTHR31102">
    <property type="match status" value="1"/>
</dbReference>
<feature type="compositionally biased region" description="Polar residues" evidence="6">
    <location>
        <begin position="17"/>
        <end position="32"/>
    </location>
</feature>
<feature type="transmembrane region" description="Helical" evidence="7">
    <location>
        <begin position="445"/>
        <end position="464"/>
    </location>
</feature>
<feature type="transmembrane region" description="Helical" evidence="7">
    <location>
        <begin position="319"/>
        <end position="340"/>
    </location>
</feature>
<organism evidence="9 10">
    <name type="scientific">Brassicogethes aeneus</name>
    <name type="common">Rape pollen beetle</name>
    <name type="synonym">Meligethes aeneus</name>
    <dbReference type="NCBI Taxonomy" id="1431903"/>
    <lineage>
        <taxon>Eukaryota</taxon>
        <taxon>Metazoa</taxon>
        <taxon>Ecdysozoa</taxon>
        <taxon>Arthropoda</taxon>
        <taxon>Hexapoda</taxon>
        <taxon>Insecta</taxon>
        <taxon>Pterygota</taxon>
        <taxon>Neoptera</taxon>
        <taxon>Endopterygota</taxon>
        <taxon>Coleoptera</taxon>
        <taxon>Polyphaga</taxon>
        <taxon>Cucujiformia</taxon>
        <taxon>Nitidulidae</taxon>
        <taxon>Meligethinae</taxon>
        <taxon>Brassicogethes</taxon>
    </lineage>
</organism>
<evidence type="ECO:0000256" key="7">
    <source>
        <dbReference type="SAM" id="Phobius"/>
    </source>
</evidence>
<comment type="subcellular location">
    <subcellularLocation>
        <location evidence="1">Membrane</location>
        <topology evidence="1">Multi-pass membrane protein</topology>
    </subcellularLocation>
</comment>
<feature type="domain" description="Cation/H+ exchanger transmembrane" evidence="8">
    <location>
        <begin position="218"/>
        <end position="598"/>
    </location>
</feature>
<evidence type="ECO:0000256" key="5">
    <source>
        <dbReference type="ARBA" id="ARBA00023136"/>
    </source>
</evidence>
<dbReference type="EMBL" id="OV121136">
    <property type="protein sequence ID" value="CAH0557630.1"/>
    <property type="molecule type" value="Genomic_DNA"/>
</dbReference>
<feature type="transmembrane region" description="Helical" evidence="7">
    <location>
        <begin position="293"/>
        <end position="313"/>
    </location>
</feature>
<evidence type="ECO:0000256" key="6">
    <source>
        <dbReference type="SAM" id="MobiDB-lite"/>
    </source>
</evidence>
<evidence type="ECO:0000256" key="1">
    <source>
        <dbReference type="ARBA" id="ARBA00004141"/>
    </source>
</evidence>
<feature type="transmembrane region" description="Helical" evidence="7">
    <location>
        <begin position="476"/>
        <end position="496"/>
    </location>
</feature>
<feature type="compositionally biased region" description="Basic and acidic residues" evidence="6">
    <location>
        <begin position="101"/>
        <end position="111"/>
    </location>
</feature>
<feature type="transmembrane region" description="Helical" evidence="7">
    <location>
        <begin position="542"/>
        <end position="566"/>
    </location>
</feature>
<evidence type="ECO:0000313" key="10">
    <source>
        <dbReference type="Proteomes" id="UP001154078"/>
    </source>
</evidence>
<name>A0A9P0B846_BRAAE</name>
<dbReference type="OrthoDB" id="423807at2759"/>
<feature type="compositionally biased region" description="Polar residues" evidence="6">
    <location>
        <begin position="88"/>
        <end position="100"/>
    </location>
</feature>
<gene>
    <name evidence="9" type="ORF">MELIAE_LOCUS8310</name>
</gene>
<feature type="region of interest" description="Disordered" evidence="6">
    <location>
        <begin position="50"/>
        <end position="115"/>
    </location>
</feature>
<feature type="region of interest" description="Disordered" evidence="6">
    <location>
        <begin position="16"/>
        <end position="37"/>
    </location>
</feature>
<feature type="transmembrane region" description="Helical" evidence="7">
    <location>
        <begin position="508"/>
        <end position="530"/>
    </location>
</feature>
<dbReference type="InterPro" id="IPR038770">
    <property type="entry name" value="Na+/solute_symporter_sf"/>
</dbReference>
<keyword evidence="4 7" id="KW-1133">Transmembrane helix</keyword>
<dbReference type="GO" id="GO:1902600">
    <property type="term" value="P:proton transmembrane transport"/>
    <property type="evidence" value="ECO:0007669"/>
    <property type="project" value="InterPro"/>
</dbReference>
<feature type="transmembrane region" description="Helical" evidence="7">
    <location>
        <begin position="421"/>
        <end position="439"/>
    </location>
</feature>
<evidence type="ECO:0000313" key="9">
    <source>
        <dbReference type="EMBL" id="CAH0557630.1"/>
    </source>
</evidence>
<keyword evidence="5 7" id="KW-0472">Membrane</keyword>
<evidence type="ECO:0000256" key="3">
    <source>
        <dbReference type="ARBA" id="ARBA00022692"/>
    </source>
</evidence>
<keyword evidence="3 7" id="KW-0812">Transmembrane</keyword>
<dbReference type="Gene3D" id="1.20.1530.20">
    <property type="match status" value="1"/>
</dbReference>
<feature type="transmembrane region" description="Helical" evidence="7">
    <location>
        <begin position="352"/>
        <end position="379"/>
    </location>
</feature>
<feature type="transmembrane region" description="Helical" evidence="7">
    <location>
        <begin position="578"/>
        <end position="601"/>
    </location>
</feature>
<feature type="transmembrane region" description="Helical" evidence="7">
    <location>
        <begin position="385"/>
        <end position="409"/>
    </location>
</feature>
<dbReference type="Proteomes" id="UP001154078">
    <property type="component" value="Chromosome 5"/>
</dbReference>
<keyword evidence="10" id="KW-1185">Reference proteome</keyword>
<dbReference type="GO" id="GO:0016020">
    <property type="term" value="C:membrane"/>
    <property type="evidence" value="ECO:0007669"/>
    <property type="project" value="UniProtKB-SubCell"/>
</dbReference>
<evidence type="ECO:0000256" key="4">
    <source>
        <dbReference type="ARBA" id="ARBA00022989"/>
    </source>
</evidence>
<dbReference type="AlphaFoldDB" id="A0A9P0B846"/>
<dbReference type="InterPro" id="IPR006153">
    <property type="entry name" value="Cation/H_exchanger_TM"/>
</dbReference>
<proteinExistence type="inferred from homology"/>
<feature type="transmembrane region" description="Helical" evidence="7">
    <location>
        <begin position="179"/>
        <end position="197"/>
    </location>
</feature>
<evidence type="ECO:0000256" key="2">
    <source>
        <dbReference type="ARBA" id="ARBA00007367"/>
    </source>
</evidence>
<dbReference type="Pfam" id="PF00999">
    <property type="entry name" value="Na_H_Exchanger"/>
    <property type="match status" value="1"/>
</dbReference>
<dbReference type="GO" id="GO:0015297">
    <property type="term" value="F:antiporter activity"/>
    <property type="evidence" value="ECO:0007669"/>
    <property type="project" value="InterPro"/>
</dbReference>
<feature type="transmembrane region" description="Helical" evidence="7">
    <location>
        <begin position="209"/>
        <end position="234"/>
    </location>
</feature>
<protein>
    <recommendedName>
        <fullName evidence="8">Cation/H+ exchanger transmembrane domain-containing protein</fullName>
    </recommendedName>
</protein>
<sequence length="654" mass="71541">MRKHLKPPRIKIFFSDTHMSSDQDQTVSTNPLPTIPTHLELPHYRKVSIIEGGHDNPGFESPRSRKVSSTSEHAEMGPVRKKSILHNFHNSENNSLSGHSDSGKHANGDARIKKHSVSDSLHSKTRFSDIDDDDDDWSWWYSFCVKCRAKESHPSWAPPLWGKACPYPFCPTYRQFSRIIALALIGIFAWCILYAIVGEPAAAPNGKLFQIILLSLLSYFGGWIVSLTTLPALIGMLFTGLLLQNVNIVNIDESFTEITKELRTTALVILLIRAGLDLDPIAMKRLKFTVIKLGLAPWIAEAAMITVSSHYLIDLPWQYAFALGSIIAAVSPAVLVSCLVRLRAKGYGVAKGLPTLIMAVASIDDATSVAIFGIVKTVIFSTSSIASLVLQGPVSIVGGVGLGLCWGLLCKYMPEKHDPFVIPLRVLLLLMGGMVSIFGSELLGYGGAGPLCCVTAAFISIYCWSTLGWETEDNPATTAFEIFWMIMEPILFGITGSQVKLNELDGNVVLIGLGVLFLGLFVRIVVTILAGIGCNLNLKEKIFVAIAWACKATVQAALGPICLGMVEHGTDEHAYSEKILMICVLSIMVTAPTGAMLVTILGPRLLNKAKFPVVQEGWRRSHRPSIRDISIIDEEEEKESKSSAEDLKDNKIEV</sequence>
<dbReference type="InterPro" id="IPR051843">
    <property type="entry name" value="CPA1_transporter"/>
</dbReference>